<evidence type="ECO:0000256" key="8">
    <source>
        <dbReference type="SAM" id="Phobius"/>
    </source>
</evidence>
<keyword evidence="3" id="KW-0488">Methylation</keyword>
<dbReference type="GO" id="GO:0005886">
    <property type="term" value="C:plasma membrane"/>
    <property type="evidence" value="ECO:0007669"/>
    <property type="project" value="UniProtKB-SubCell"/>
</dbReference>
<dbReference type="PROSITE" id="PS00409">
    <property type="entry name" value="PROKAR_NTER_METHYL"/>
    <property type="match status" value="1"/>
</dbReference>
<name>A0A3B1ACD1_9ZZZZ</name>
<keyword evidence="2" id="KW-1003">Cell membrane</keyword>
<feature type="domain" description="General secretion pathway GspH" evidence="9">
    <location>
        <begin position="43"/>
        <end position="145"/>
    </location>
</feature>
<evidence type="ECO:0000259" key="9">
    <source>
        <dbReference type="Pfam" id="PF12019"/>
    </source>
</evidence>
<evidence type="ECO:0000256" key="3">
    <source>
        <dbReference type="ARBA" id="ARBA00022481"/>
    </source>
</evidence>
<gene>
    <name evidence="10" type="ORF">MNBD_GAMMA22-2228</name>
</gene>
<keyword evidence="4" id="KW-0997">Cell inner membrane</keyword>
<evidence type="ECO:0000256" key="1">
    <source>
        <dbReference type="ARBA" id="ARBA00004377"/>
    </source>
</evidence>
<keyword evidence="7 8" id="KW-0472">Membrane</keyword>
<protein>
    <recommendedName>
        <fullName evidence="9">General secretion pathway GspH domain-containing protein</fullName>
    </recommendedName>
</protein>
<dbReference type="SUPFAM" id="SSF54523">
    <property type="entry name" value="Pili subunits"/>
    <property type="match status" value="1"/>
</dbReference>
<dbReference type="Pfam" id="PF07963">
    <property type="entry name" value="N_methyl"/>
    <property type="match status" value="1"/>
</dbReference>
<proteinExistence type="predicted"/>
<evidence type="ECO:0000256" key="2">
    <source>
        <dbReference type="ARBA" id="ARBA00022475"/>
    </source>
</evidence>
<organism evidence="10">
    <name type="scientific">hydrothermal vent metagenome</name>
    <dbReference type="NCBI Taxonomy" id="652676"/>
    <lineage>
        <taxon>unclassified sequences</taxon>
        <taxon>metagenomes</taxon>
        <taxon>ecological metagenomes</taxon>
    </lineage>
</organism>
<dbReference type="GO" id="GO:0015627">
    <property type="term" value="C:type II protein secretion system complex"/>
    <property type="evidence" value="ECO:0007669"/>
    <property type="project" value="InterPro"/>
</dbReference>
<evidence type="ECO:0000313" key="10">
    <source>
        <dbReference type="EMBL" id="VAW97167.1"/>
    </source>
</evidence>
<accession>A0A3B1ACD1</accession>
<evidence type="ECO:0000256" key="4">
    <source>
        <dbReference type="ARBA" id="ARBA00022519"/>
    </source>
</evidence>
<dbReference type="Pfam" id="PF12019">
    <property type="entry name" value="GspH"/>
    <property type="match status" value="1"/>
</dbReference>
<dbReference type="AlphaFoldDB" id="A0A3B1ACD1"/>
<dbReference type="EMBL" id="UOFS01000033">
    <property type="protein sequence ID" value="VAW97167.1"/>
    <property type="molecule type" value="Genomic_DNA"/>
</dbReference>
<dbReference type="GO" id="GO:0015628">
    <property type="term" value="P:protein secretion by the type II secretion system"/>
    <property type="evidence" value="ECO:0007669"/>
    <property type="project" value="InterPro"/>
</dbReference>
<keyword evidence="5 8" id="KW-0812">Transmembrane</keyword>
<sequence>MQKHSGFTLVELLITVAVFGILAAIAFPQMTGYSDNNRLVNQINNLSANLQYARSEAIRRVRNTTIETLDGTNKWQSGWQVYIDTDNSGTAQASELLRVVDSLGTTTTFLGTGTIPNRVVFTPNGRSNVTTNVGETFVLCQTNRTGNYGKSLRLFPIGRVEVANQLTCP</sequence>
<keyword evidence="6 8" id="KW-1133">Transmembrane helix</keyword>
<comment type="subcellular location">
    <subcellularLocation>
        <location evidence="1">Cell inner membrane</location>
        <topology evidence="1">Single-pass membrane protein</topology>
    </subcellularLocation>
</comment>
<evidence type="ECO:0000256" key="7">
    <source>
        <dbReference type="ARBA" id="ARBA00023136"/>
    </source>
</evidence>
<dbReference type="InterPro" id="IPR022346">
    <property type="entry name" value="T2SS_GspH"/>
</dbReference>
<dbReference type="InterPro" id="IPR045584">
    <property type="entry name" value="Pilin-like"/>
</dbReference>
<feature type="transmembrane region" description="Helical" evidence="8">
    <location>
        <begin position="7"/>
        <end position="27"/>
    </location>
</feature>
<dbReference type="Gene3D" id="3.55.40.10">
    <property type="entry name" value="minor pseudopilin epsh domain"/>
    <property type="match status" value="1"/>
</dbReference>
<evidence type="ECO:0000256" key="5">
    <source>
        <dbReference type="ARBA" id="ARBA00022692"/>
    </source>
</evidence>
<dbReference type="NCBIfam" id="TIGR02532">
    <property type="entry name" value="IV_pilin_GFxxxE"/>
    <property type="match status" value="1"/>
</dbReference>
<reference evidence="10" key="1">
    <citation type="submission" date="2018-06" db="EMBL/GenBank/DDBJ databases">
        <authorList>
            <person name="Zhirakovskaya E."/>
        </authorList>
    </citation>
    <scope>NUCLEOTIDE SEQUENCE</scope>
</reference>
<dbReference type="InterPro" id="IPR012902">
    <property type="entry name" value="N_methyl_site"/>
</dbReference>
<evidence type="ECO:0000256" key="6">
    <source>
        <dbReference type="ARBA" id="ARBA00022989"/>
    </source>
</evidence>